<keyword evidence="2" id="KW-0812">Transmembrane</keyword>
<comment type="caution">
    <text evidence="3">The sequence shown here is derived from an EMBL/GenBank/DDBJ whole genome shotgun (WGS) entry which is preliminary data.</text>
</comment>
<feature type="region of interest" description="Disordered" evidence="1">
    <location>
        <begin position="186"/>
        <end position="304"/>
    </location>
</feature>
<accession>A0AAW1MX05</accession>
<proteinExistence type="predicted"/>
<protein>
    <submittedName>
        <fullName evidence="3">Uncharacterized protein</fullName>
    </submittedName>
</protein>
<feature type="compositionally biased region" description="Polar residues" evidence="1">
    <location>
        <begin position="277"/>
        <end position="290"/>
    </location>
</feature>
<reference evidence="3 4" key="1">
    <citation type="journal article" date="2024" name="BMC Genomics">
        <title>De novo assembly and annotation of Popillia japonica's genome with initial clues to its potential as an invasive pest.</title>
        <authorList>
            <person name="Cucini C."/>
            <person name="Boschi S."/>
            <person name="Funari R."/>
            <person name="Cardaioli E."/>
            <person name="Iannotti N."/>
            <person name="Marturano G."/>
            <person name="Paoli F."/>
            <person name="Bruttini M."/>
            <person name="Carapelli A."/>
            <person name="Frati F."/>
            <person name="Nardi F."/>
        </authorList>
    </citation>
    <scope>NUCLEOTIDE SEQUENCE [LARGE SCALE GENOMIC DNA]</scope>
    <source>
        <strain evidence="3">DMR45628</strain>
    </source>
</reference>
<keyword evidence="2" id="KW-0472">Membrane</keyword>
<dbReference type="Proteomes" id="UP001458880">
    <property type="component" value="Unassembled WGS sequence"/>
</dbReference>
<dbReference type="AlphaFoldDB" id="A0AAW1MX05"/>
<evidence type="ECO:0000256" key="2">
    <source>
        <dbReference type="SAM" id="Phobius"/>
    </source>
</evidence>
<evidence type="ECO:0000313" key="4">
    <source>
        <dbReference type="Proteomes" id="UP001458880"/>
    </source>
</evidence>
<gene>
    <name evidence="3" type="ORF">QE152_g4172</name>
</gene>
<feature type="transmembrane region" description="Helical" evidence="2">
    <location>
        <begin position="54"/>
        <end position="79"/>
    </location>
</feature>
<keyword evidence="4" id="KW-1185">Reference proteome</keyword>
<feature type="compositionally biased region" description="Polar residues" evidence="1">
    <location>
        <begin position="227"/>
        <end position="236"/>
    </location>
</feature>
<keyword evidence="2" id="KW-1133">Transmembrane helix</keyword>
<sequence>MYLHCWTEFTSRHRILTGGYGDDGGYFGLFTVCKILARHRERCGEDYSRFRPSIVVWIAGILAAIGVAILGVFCLLSIIQLAMLTSKEKVVLKYSIVVILKLAIALLATLLAIAAAGLFALQTDEQNTSGFNITRGPGFYIQEQNTSGFNITRGPGFYIQILLIILNAVLFVMALYDVFFSRRPGGDPTQVTEPPVGETISNPGFRDRPQRTAEISMTDASGKPYVPSTTTTNGSMNSVNTTSTTLGSNGSSFTLPKAPARSSLKKKPTDGLGIQNPGFSGSSPTFSRNGSMKKVRIQTHSTDV</sequence>
<feature type="compositionally biased region" description="Low complexity" evidence="1">
    <location>
        <begin position="237"/>
        <end position="255"/>
    </location>
</feature>
<organism evidence="3 4">
    <name type="scientific">Popillia japonica</name>
    <name type="common">Japanese beetle</name>
    <dbReference type="NCBI Taxonomy" id="7064"/>
    <lineage>
        <taxon>Eukaryota</taxon>
        <taxon>Metazoa</taxon>
        <taxon>Ecdysozoa</taxon>
        <taxon>Arthropoda</taxon>
        <taxon>Hexapoda</taxon>
        <taxon>Insecta</taxon>
        <taxon>Pterygota</taxon>
        <taxon>Neoptera</taxon>
        <taxon>Endopterygota</taxon>
        <taxon>Coleoptera</taxon>
        <taxon>Polyphaga</taxon>
        <taxon>Scarabaeiformia</taxon>
        <taxon>Scarabaeidae</taxon>
        <taxon>Rutelinae</taxon>
        <taxon>Popillia</taxon>
    </lineage>
</organism>
<name>A0AAW1MX05_POPJA</name>
<evidence type="ECO:0000256" key="1">
    <source>
        <dbReference type="SAM" id="MobiDB-lite"/>
    </source>
</evidence>
<dbReference type="EMBL" id="JASPKY010000020">
    <property type="protein sequence ID" value="KAK9752444.1"/>
    <property type="molecule type" value="Genomic_DNA"/>
</dbReference>
<feature type="transmembrane region" description="Helical" evidence="2">
    <location>
        <begin position="91"/>
        <end position="121"/>
    </location>
</feature>
<evidence type="ECO:0000313" key="3">
    <source>
        <dbReference type="EMBL" id="KAK9752444.1"/>
    </source>
</evidence>
<feature type="transmembrane region" description="Helical" evidence="2">
    <location>
        <begin position="157"/>
        <end position="176"/>
    </location>
</feature>